<evidence type="ECO:0000313" key="4">
    <source>
        <dbReference type="EMBL" id="MDG0808624.1"/>
    </source>
</evidence>
<comment type="caution">
    <text evidence="4">The sequence shown here is derived from an EMBL/GenBank/DDBJ whole genome shotgun (WGS) entry which is preliminary data.</text>
</comment>
<feature type="region of interest" description="Disordered" evidence="2">
    <location>
        <begin position="156"/>
        <end position="203"/>
    </location>
</feature>
<sequence length="203" mass="21857">MQEDDALRDAQVRLLWTARIDYRPDTGVTGHVHEDYYQLLVALEGDGTLTAGGTEYGLGAGDCCLIGPGVSHGFRFGADTLTLDFKFAVDEPRIARFLDALPRRPFLPADSLVHLKTIFRLSLAHRRSPKPLLPLRIDTLYKSVLLGLRDAPPGVRDGADWPESNANASPRAPGDGRRPVSDGGLSGGPYASSGEAPRAGRAL</sequence>
<dbReference type="SUPFAM" id="SSF51182">
    <property type="entry name" value="RmlC-like cupins"/>
    <property type="match status" value="1"/>
</dbReference>
<keyword evidence="1" id="KW-0238">DNA-binding</keyword>
<dbReference type="Pfam" id="PF02311">
    <property type="entry name" value="AraC_binding"/>
    <property type="match status" value="1"/>
</dbReference>
<evidence type="ECO:0000313" key="5">
    <source>
        <dbReference type="Proteomes" id="UP001153404"/>
    </source>
</evidence>
<name>A0A9X4KPD7_9BACL</name>
<dbReference type="InterPro" id="IPR003313">
    <property type="entry name" value="AraC-bd"/>
</dbReference>
<feature type="domain" description="AraC-type arabinose-binding/dimerisation" evidence="3">
    <location>
        <begin position="24"/>
        <end position="107"/>
    </location>
</feature>
<dbReference type="GO" id="GO:0006355">
    <property type="term" value="P:regulation of DNA-templated transcription"/>
    <property type="evidence" value="ECO:0007669"/>
    <property type="project" value="InterPro"/>
</dbReference>
<proteinExistence type="predicted"/>
<keyword evidence="5" id="KW-1185">Reference proteome</keyword>
<dbReference type="AlphaFoldDB" id="A0A9X4KPD7"/>
<accession>A0A9X4KPD7</accession>
<dbReference type="InterPro" id="IPR014710">
    <property type="entry name" value="RmlC-like_jellyroll"/>
</dbReference>
<reference evidence="4" key="1">
    <citation type="submission" date="2022-10" db="EMBL/GenBank/DDBJ databases">
        <title>Comparative genomic analysis of Cohnella hashimotonis sp. nov., isolated from the International Space Station.</title>
        <authorList>
            <person name="Simpson A."/>
            <person name="Venkateswaran K."/>
        </authorList>
    </citation>
    <scope>NUCLEOTIDE SEQUENCE</scope>
    <source>
        <strain evidence="4">DSM 28161</strain>
    </source>
</reference>
<gene>
    <name evidence="4" type="ORF">OMP40_03885</name>
</gene>
<dbReference type="Proteomes" id="UP001153404">
    <property type="component" value="Unassembled WGS sequence"/>
</dbReference>
<dbReference type="GO" id="GO:0003677">
    <property type="term" value="F:DNA binding"/>
    <property type="evidence" value="ECO:0007669"/>
    <property type="project" value="UniProtKB-KW"/>
</dbReference>
<evidence type="ECO:0000259" key="3">
    <source>
        <dbReference type="Pfam" id="PF02311"/>
    </source>
</evidence>
<protein>
    <submittedName>
        <fullName evidence="4">Cupin domain-containing protein</fullName>
    </submittedName>
</protein>
<organism evidence="4 5">
    <name type="scientific">Cohnella rhizosphaerae</name>
    <dbReference type="NCBI Taxonomy" id="1457232"/>
    <lineage>
        <taxon>Bacteria</taxon>
        <taxon>Bacillati</taxon>
        <taxon>Bacillota</taxon>
        <taxon>Bacilli</taxon>
        <taxon>Bacillales</taxon>
        <taxon>Paenibacillaceae</taxon>
        <taxon>Cohnella</taxon>
    </lineage>
</organism>
<dbReference type="EMBL" id="JAPDIA010000002">
    <property type="protein sequence ID" value="MDG0808624.1"/>
    <property type="molecule type" value="Genomic_DNA"/>
</dbReference>
<evidence type="ECO:0000256" key="2">
    <source>
        <dbReference type="SAM" id="MobiDB-lite"/>
    </source>
</evidence>
<dbReference type="RefSeq" id="WP_277529308.1">
    <property type="nucleotide sequence ID" value="NZ_JAPDIA010000002.1"/>
</dbReference>
<evidence type="ECO:0000256" key="1">
    <source>
        <dbReference type="ARBA" id="ARBA00023125"/>
    </source>
</evidence>
<dbReference type="InterPro" id="IPR011051">
    <property type="entry name" value="RmlC_Cupin_sf"/>
</dbReference>
<dbReference type="Gene3D" id="2.60.120.10">
    <property type="entry name" value="Jelly Rolls"/>
    <property type="match status" value="1"/>
</dbReference>